<organism evidence="2 3">
    <name type="scientific">Eumeta variegata</name>
    <name type="common">Bagworm moth</name>
    <name type="synonym">Eumeta japonica</name>
    <dbReference type="NCBI Taxonomy" id="151549"/>
    <lineage>
        <taxon>Eukaryota</taxon>
        <taxon>Metazoa</taxon>
        <taxon>Ecdysozoa</taxon>
        <taxon>Arthropoda</taxon>
        <taxon>Hexapoda</taxon>
        <taxon>Insecta</taxon>
        <taxon>Pterygota</taxon>
        <taxon>Neoptera</taxon>
        <taxon>Endopterygota</taxon>
        <taxon>Lepidoptera</taxon>
        <taxon>Glossata</taxon>
        <taxon>Ditrysia</taxon>
        <taxon>Tineoidea</taxon>
        <taxon>Psychidae</taxon>
        <taxon>Oiketicinae</taxon>
        <taxon>Eumeta</taxon>
    </lineage>
</organism>
<evidence type="ECO:0000313" key="2">
    <source>
        <dbReference type="EMBL" id="GBP32013.1"/>
    </source>
</evidence>
<dbReference type="EMBL" id="BGZK01000254">
    <property type="protein sequence ID" value="GBP32013.1"/>
    <property type="molecule type" value="Genomic_DNA"/>
</dbReference>
<evidence type="ECO:0000256" key="1">
    <source>
        <dbReference type="SAM" id="MobiDB-lite"/>
    </source>
</evidence>
<evidence type="ECO:0000313" key="3">
    <source>
        <dbReference type="Proteomes" id="UP000299102"/>
    </source>
</evidence>
<proteinExistence type="predicted"/>
<reference evidence="2 3" key="1">
    <citation type="journal article" date="2019" name="Commun. Biol.">
        <title>The bagworm genome reveals a unique fibroin gene that provides high tensile strength.</title>
        <authorList>
            <person name="Kono N."/>
            <person name="Nakamura H."/>
            <person name="Ohtoshi R."/>
            <person name="Tomita M."/>
            <person name="Numata K."/>
            <person name="Arakawa K."/>
        </authorList>
    </citation>
    <scope>NUCLEOTIDE SEQUENCE [LARGE SCALE GENOMIC DNA]</scope>
</reference>
<feature type="region of interest" description="Disordered" evidence="1">
    <location>
        <begin position="57"/>
        <end position="90"/>
    </location>
</feature>
<gene>
    <name evidence="2" type="ORF">EVAR_21046_1</name>
</gene>
<dbReference type="Proteomes" id="UP000299102">
    <property type="component" value="Unassembled WGS sequence"/>
</dbReference>
<protein>
    <submittedName>
        <fullName evidence="2">Uncharacterized protein</fullName>
    </submittedName>
</protein>
<accession>A0A4C1UZT1</accession>
<dbReference type="AlphaFoldDB" id="A0A4C1UZT1"/>
<comment type="caution">
    <text evidence="2">The sequence shown here is derived from an EMBL/GenBank/DDBJ whole genome shotgun (WGS) entry which is preliminary data.</text>
</comment>
<name>A0A4C1UZT1_EUMVA</name>
<feature type="compositionally biased region" description="Polar residues" evidence="1">
    <location>
        <begin position="75"/>
        <end position="88"/>
    </location>
</feature>
<keyword evidence="3" id="KW-1185">Reference proteome</keyword>
<sequence length="116" mass="13971">MRHKLADEQKNCRIDRCRYMIEKFNGEKKNMVKKHGCTTTTPKRSDNRSYGALKMNQHQQNITMSESDRNKCGSERNSNSRDNASDITTEFHRWRHRAAARHRDVHFRRVWRRRPA</sequence>